<protein>
    <submittedName>
        <fullName evidence="1">Uncharacterized protein</fullName>
    </submittedName>
</protein>
<keyword evidence="4" id="KW-1185">Reference proteome</keyword>
<reference evidence="1 3" key="1">
    <citation type="submission" date="2016-02" db="EMBL/GenBank/DDBJ databases">
        <authorList>
            <person name="Wen L."/>
            <person name="He K."/>
            <person name="Yang H."/>
        </authorList>
    </citation>
    <scope>NUCLEOTIDE SEQUENCE [LARGE SCALE GENOMIC DNA]</scope>
    <source>
        <strain evidence="1">Trichococcus_R210</strain>
    </source>
</reference>
<dbReference type="EMBL" id="FJNB01000002">
    <property type="protein sequence ID" value="CZQ84545.1"/>
    <property type="molecule type" value="Genomic_DNA"/>
</dbReference>
<dbReference type="EMBL" id="FNYT01000019">
    <property type="protein sequence ID" value="SEJ60729.1"/>
    <property type="molecule type" value="Genomic_DNA"/>
</dbReference>
<dbReference type="AlphaFoldDB" id="A0A143YAN4"/>
<evidence type="ECO:0000313" key="2">
    <source>
        <dbReference type="EMBL" id="SEJ60729.1"/>
    </source>
</evidence>
<proteinExistence type="predicted"/>
<dbReference type="Proteomes" id="UP000199280">
    <property type="component" value="Unassembled WGS sequence"/>
</dbReference>
<dbReference type="STRING" id="640938.TR210_368"/>
<accession>A0A143YAN4</accession>
<reference evidence="2 4" key="2">
    <citation type="submission" date="2016-10" db="EMBL/GenBank/DDBJ databases">
        <authorList>
            <person name="Varghese N."/>
            <person name="Submissions S."/>
        </authorList>
    </citation>
    <scope>NUCLEOTIDE SEQUENCE [LARGE SCALE GENOMIC DNA]</scope>
    <source>
        <strain evidence="2 4">DSM 22150</strain>
    </source>
</reference>
<evidence type="ECO:0000313" key="1">
    <source>
        <dbReference type="EMBL" id="CZQ84545.1"/>
    </source>
</evidence>
<organism evidence="1 3">
    <name type="scientific">Trichococcus ilyis</name>
    <dbReference type="NCBI Taxonomy" id="640938"/>
    <lineage>
        <taxon>Bacteria</taxon>
        <taxon>Bacillati</taxon>
        <taxon>Bacillota</taxon>
        <taxon>Bacilli</taxon>
        <taxon>Lactobacillales</taxon>
        <taxon>Carnobacteriaceae</taxon>
        <taxon>Trichococcus</taxon>
    </lineage>
</organism>
<name>A0A143YAN4_9LACT</name>
<evidence type="ECO:0000313" key="3">
    <source>
        <dbReference type="Proteomes" id="UP000076878"/>
    </source>
</evidence>
<evidence type="ECO:0000313" key="4">
    <source>
        <dbReference type="Proteomes" id="UP000199280"/>
    </source>
</evidence>
<gene>
    <name evidence="2" type="ORF">SAMN05216375_11916</name>
    <name evidence="1" type="ORF">TR210_368</name>
</gene>
<sequence length="74" mass="8300">MRQSRFCRSPVSAASTEVSPIVAAILRSADRSPELRPGNSRFSGQRVHYEEALSHFKATSIFLANDFFYHVISV</sequence>
<dbReference type="Proteomes" id="UP000076878">
    <property type="component" value="Unassembled WGS sequence"/>
</dbReference>